<feature type="transmembrane region" description="Helical" evidence="1">
    <location>
        <begin position="6"/>
        <end position="23"/>
    </location>
</feature>
<proteinExistence type="predicted"/>
<dbReference type="NCBIfam" id="TIGR02893">
    <property type="entry name" value="spore_yabQ"/>
    <property type="match status" value="1"/>
</dbReference>
<accession>I4D059</accession>
<dbReference type="STRING" id="646529.Desaci_0068"/>
<reference evidence="2 3" key="1">
    <citation type="journal article" date="2012" name="J. Bacteriol.">
        <title>Complete genome sequences of Desulfosporosinus orientis DSM765T, Desulfosporosinus youngiae DSM17734T, Desulfosporosinus meridiei DSM13257T, and Desulfosporosinus acidiphilus DSM22704T.</title>
        <authorList>
            <person name="Pester M."/>
            <person name="Brambilla E."/>
            <person name="Alazard D."/>
            <person name="Rattei T."/>
            <person name="Weinmaier T."/>
            <person name="Han J."/>
            <person name="Lucas S."/>
            <person name="Lapidus A."/>
            <person name="Cheng J.F."/>
            <person name="Goodwin L."/>
            <person name="Pitluck S."/>
            <person name="Peters L."/>
            <person name="Ovchinnikova G."/>
            <person name="Teshima H."/>
            <person name="Detter J.C."/>
            <person name="Han C.S."/>
            <person name="Tapia R."/>
            <person name="Land M.L."/>
            <person name="Hauser L."/>
            <person name="Kyrpides N.C."/>
            <person name="Ivanova N.N."/>
            <person name="Pagani I."/>
            <person name="Huntmann M."/>
            <person name="Wei C.L."/>
            <person name="Davenport K.W."/>
            <person name="Daligault H."/>
            <person name="Chain P.S."/>
            <person name="Chen A."/>
            <person name="Mavromatis K."/>
            <person name="Markowitz V."/>
            <person name="Szeto E."/>
            <person name="Mikhailova N."/>
            <person name="Pati A."/>
            <person name="Wagner M."/>
            <person name="Woyke T."/>
            <person name="Ollivier B."/>
            <person name="Klenk H.P."/>
            <person name="Spring S."/>
            <person name="Loy A."/>
        </authorList>
    </citation>
    <scope>NUCLEOTIDE SEQUENCE [LARGE SCALE GENOMIC DNA]</scope>
    <source>
        <strain evidence="3">DSM 22704 / JCM 16185 / SJ4</strain>
    </source>
</reference>
<keyword evidence="3" id="KW-1185">Reference proteome</keyword>
<dbReference type="eggNOG" id="ENOG50337EG">
    <property type="taxonomic scope" value="Bacteria"/>
</dbReference>
<protein>
    <submittedName>
        <fullName evidence="2">Spore cortex protein YabQ (Spore_YabQ)</fullName>
    </submittedName>
</protein>
<feature type="transmembrane region" description="Helical" evidence="1">
    <location>
        <begin position="101"/>
        <end position="118"/>
    </location>
</feature>
<sequence>MTFFWVIAAGVMVGVVFDFFRTFRRWQGWGPIVTFGGDILFSLVALLILYRLFFRANALAFRFYNVWGSLLGLILYLRVLSRYLTRGYLMVYQMIANLLKLFVRGIMIPFRGLVLLMRPPYAILRWFSLLSYRIGEHIIYRPLLGLPMAIKEWWRQMWPPRTNG</sequence>
<keyword evidence="1" id="KW-0472">Membrane</keyword>
<keyword evidence="1" id="KW-1133">Transmembrane helix</keyword>
<evidence type="ECO:0000313" key="3">
    <source>
        <dbReference type="Proteomes" id="UP000002892"/>
    </source>
</evidence>
<dbReference type="Pfam" id="PF09578">
    <property type="entry name" value="Spore_YabQ"/>
    <property type="match status" value="1"/>
</dbReference>
<name>I4D059_DESAJ</name>
<dbReference type="RefSeq" id="WP_014825199.1">
    <property type="nucleotide sequence ID" value="NC_018068.1"/>
</dbReference>
<dbReference type="AlphaFoldDB" id="I4D059"/>
<dbReference type="OrthoDB" id="1796604at2"/>
<gene>
    <name evidence="2" type="ordered locus">Desaci_0068</name>
</gene>
<organism evidence="2 3">
    <name type="scientific">Desulfosporosinus acidiphilus (strain DSM 22704 / JCM 16185 / SJ4)</name>
    <dbReference type="NCBI Taxonomy" id="646529"/>
    <lineage>
        <taxon>Bacteria</taxon>
        <taxon>Bacillati</taxon>
        <taxon>Bacillota</taxon>
        <taxon>Clostridia</taxon>
        <taxon>Eubacteriales</taxon>
        <taxon>Desulfitobacteriaceae</taxon>
        <taxon>Desulfosporosinus</taxon>
    </lineage>
</organism>
<feature type="transmembrane region" description="Helical" evidence="1">
    <location>
        <begin position="59"/>
        <end position="80"/>
    </location>
</feature>
<feature type="transmembrane region" description="Helical" evidence="1">
    <location>
        <begin position="35"/>
        <end position="53"/>
    </location>
</feature>
<dbReference type="EMBL" id="CP003639">
    <property type="protein sequence ID" value="AFM39183.1"/>
    <property type="molecule type" value="Genomic_DNA"/>
</dbReference>
<evidence type="ECO:0000313" key="2">
    <source>
        <dbReference type="EMBL" id="AFM39183.1"/>
    </source>
</evidence>
<evidence type="ECO:0000256" key="1">
    <source>
        <dbReference type="SAM" id="Phobius"/>
    </source>
</evidence>
<dbReference type="Proteomes" id="UP000002892">
    <property type="component" value="Chromosome"/>
</dbReference>
<dbReference type="InterPro" id="IPR019074">
    <property type="entry name" value="YabQ"/>
</dbReference>
<keyword evidence="1" id="KW-0812">Transmembrane</keyword>
<dbReference type="KEGG" id="dai:Desaci_0068"/>
<dbReference type="HOGENOM" id="CLU_113225_2_2_9"/>